<dbReference type="AlphaFoldDB" id="A0A8K0GLE7"/>
<evidence type="ECO:0000256" key="1">
    <source>
        <dbReference type="ARBA" id="ARBA00005567"/>
    </source>
</evidence>
<dbReference type="PRINTS" id="PR00689">
    <property type="entry name" value="ACOABINDINGP"/>
</dbReference>
<keyword evidence="5" id="KW-1185">Reference proteome</keyword>
<gene>
    <name evidence="4" type="ORF">ILUMI_04214</name>
</gene>
<feature type="domain" description="ACB" evidence="3">
    <location>
        <begin position="3"/>
        <end position="104"/>
    </location>
</feature>
<evidence type="ECO:0000256" key="2">
    <source>
        <dbReference type="ARBA" id="ARBA00023121"/>
    </source>
</evidence>
<reference evidence="4" key="1">
    <citation type="submission" date="2019-08" db="EMBL/GenBank/DDBJ databases">
        <title>The genome of the North American firefly Photinus pyralis.</title>
        <authorList>
            <consortium name="Photinus pyralis genome working group"/>
            <person name="Fallon T.R."/>
            <person name="Sander Lower S.E."/>
            <person name="Weng J.-K."/>
        </authorList>
    </citation>
    <scope>NUCLEOTIDE SEQUENCE</scope>
    <source>
        <strain evidence="4">TRF0915ILg1</strain>
        <tissue evidence="4">Whole body</tissue>
    </source>
</reference>
<comment type="caution">
    <text evidence="4">The sequence shown here is derived from an EMBL/GenBank/DDBJ whole genome shotgun (WGS) entry which is preliminary data.</text>
</comment>
<protein>
    <recommendedName>
        <fullName evidence="3">ACB domain-containing protein</fullName>
    </recommendedName>
</protein>
<dbReference type="Pfam" id="PF00887">
    <property type="entry name" value="ACBP"/>
    <property type="match status" value="2"/>
</dbReference>
<proteinExistence type="inferred from homology"/>
<comment type="similarity">
    <text evidence="1">Belongs to the ACBP family.</text>
</comment>
<organism evidence="4 5">
    <name type="scientific">Ignelater luminosus</name>
    <name type="common">Cucubano</name>
    <name type="synonym">Pyrophorus luminosus</name>
    <dbReference type="NCBI Taxonomy" id="2038154"/>
    <lineage>
        <taxon>Eukaryota</taxon>
        <taxon>Metazoa</taxon>
        <taxon>Ecdysozoa</taxon>
        <taxon>Arthropoda</taxon>
        <taxon>Hexapoda</taxon>
        <taxon>Insecta</taxon>
        <taxon>Pterygota</taxon>
        <taxon>Neoptera</taxon>
        <taxon>Endopterygota</taxon>
        <taxon>Coleoptera</taxon>
        <taxon>Polyphaga</taxon>
        <taxon>Elateriformia</taxon>
        <taxon>Elateroidea</taxon>
        <taxon>Elateridae</taxon>
        <taxon>Agrypninae</taxon>
        <taxon>Pyrophorini</taxon>
        <taxon>Ignelater</taxon>
    </lineage>
</organism>
<sequence length="104" mass="11506">MSLEEKFKSACDQIRKFTKKPPDSDMLEVYSLYKQATVGNCNIDLLELYGLFKQATVGDVNTNKPGLTDLKGKAKWDAWSSRKGLSQDAAKEQYIAKATALGAL</sequence>
<name>A0A8K0GLE7_IGNLU</name>
<dbReference type="InterPro" id="IPR014352">
    <property type="entry name" value="FERM/acyl-CoA-bd_prot_sf"/>
</dbReference>
<accession>A0A8K0GLE7</accession>
<dbReference type="InterPro" id="IPR000582">
    <property type="entry name" value="Acyl-CoA-binding_protein"/>
</dbReference>
<dbReference type="EMBL" id="VTPC01001434">
    <property type="protein sequence ID" value="KAF2901978.1"/>
    <property type="molecule type" value="Genomic_DNA"/>
</dbReference>
<dbReference type="SUPFAM" id="SSF47027">
    <property type="entry name" value="Acyl-CoA binding protein"/>
    <property type="match status" value="2"/>
</dbReference>
<dbReference type="PROSITE" id="PS51228">
    <property type="entry name" value="ACB_2"/>
    <property type="match status" value="1"/>
</dbReference>
<keyword evidence="2" id="KW-0446">Lipid-binding</keyword>
<dbReference type="GO" id="GO:0006631">
    <property type="term" value="P:fatty acid metabolic process"/>
    <property type="evidence" value="ECO:0007669"/>
    <property type="project" value="TreeGrafter"/>
</dbReference>
<dbReference type="InterPro" id="IPR035984">
    <property type="entry name" value="Acyl-CoA-binding_sf"/>
</dbReference>
<evidence type="ECO:0000259" key="3">
    <source>
        <dbReference type="PROSITE" id="PS51228"/>
    </source>
</evidence>
<dbReference type="GO" id="GO:0000062">
    <property type="term" value="F:fatty-acyl-CoA binding"/>
    <property type="evidence" value="ECO:0007669"/>
    <property type="project" value="InterPro"/>
</dbReference>
<dbReference type="PANTHER" id="PTHR23310:SF62">
    <property type="entry name" value="ACYL-COA BINDING PROTEIN 1, ISOFORM A"/>
    <property type="match status" value="1"/>
</dbReference>
<dbReference type="Proteomes" id="UP000801492">
    <property type="component" value="Unassembled WGS sequence"/>
</dbReference>
<dbReference type="PANTHER" id="PTHR23310">
    <property type="entry name" value="ACYL-COA-BINDING PROTEIN, ACBP"/>
    <property type="match status" value="1"/>
</dbReference>
<dbReference type="OrthoDB" id="346910at2759"/>
<evidence type="ECO:0000313" key="4">
    <source>
        <dbReference type="EMBL" id="KAF2901978.1"/>
    </source>
</evidence>
<dbReference type="Gene3D" id="1.20.80.10">
    <property type="match status" value="2"/>
</dbReference>
<evidence type="ECO:0000313" key="5">
    <source>
        <dbReference type="Proteomes" id="UP000801492"/>
    </source>
</evidence>